<evidence type="ECO:0000313" key="2">
    <source>
        <dbReference type="Proteomes" id="UP001432322"/>
    </source>
</evidence>
<dbReference type="AlphaFoldDB" id="A0AAV5WNG3"/>
<comment type="caution">
    <text evidence="1">The sequence shown here is derived from an EMBL/GenBank/DDBJ whole genome shotgun (WGS) entry which is preliminary data.</text>
</comment>
<protein>
    <submittedName>
        <fullName evidence="1">Uncharacterized protein</fullName>
    </submittedName>
</protein>
<feature type="non-terminal residue" evidence="1">
    <location>
        <position position="1"/>
    </location>
</feature>
<gene>
    <name evidence="1" type="ORF">PFISCL1PPCAC_23437</name>
</gene>
<sequence length="101" mass="11466">IAPSHLLLPRRSLLHHLPDWRRLLGCSRARDDGHMGDNASGRSLHYTLLRPAIQIIRPFSYTNTDGHSECETSYKYCHHGKCQHLIGLSTKEGEFIAMKSS</sequence>
<proteinExistence type="predicted"/>
<evidence type="ECO:0000313" key="1">
    <source>
        <dbReference type="EMBL" id="GMT32140.1"/>
    </source>
</evidence>
<accession>A0AAV5WNG3</accession>
<reference evidence="1" key="1">
    <citation type="submission" date="2023-10" db="EMBL/GenBank/DDBJ databases">
        <title>Genome assembly of Pristionchus species.</title>
        <authorList>
            <person name="Yoshida K."/>
            <person name="Sommer R.J."/>
        </authorList>
    </citation>
    <scope>NUCLEOTIDE SEQUENCE</scope>
    <source>
        <strain evidence="1">RS5133</strain>
    </source>
</reference>
<dbReference type="EMBL" id="BTSY01000006">
    <property type="protein sequence ID" value="GMT32140.1"/>
    <property type="molecule type" value="Genomic_DNA"/>
</dbReference>
<name>A0AAV5WNG3_9BILA</name>
<organism evidence="1 2">
    <name type="scientific">Pristionchus fissidentatus</name>
    <dbReference type="NCBI Taxonomy" id="1538716"/>
    <lineage>
        <taxon>Eukaryota</taxon>
        <taxon>Metazoa</taxon>
        <taxon>Ecdysozoa</taxon>
        <taxon>Nematoda</taxon>
        <taxon>Chromadorea</taxon>
        <taxon>Rhabditida</taxon>
        <taxon>Rhabditina</taxon>
        <taxon>Diplogasteromorpha</taxon>
        <taxon>Diplogasteroidea</taxon>
        <taxon>Neodiplogasteridae</taxon>
        <taxon>Pristionchus</taxon>
    </lineage>
</organism>
<dbReference type="Proteomes" id="UP001432322">
    <property type="component" value="Unassembled WGS sequence"/>
</dbReference>
<keyword evidence="2" id="KW-1185">Reference proteome</keyword>